<protein>
    <submittedName>
        <fullName evidence="1">Uncharacterized protein</fullName>
    </submittedName>
</protein>
<name>A0A821SJA1_9NEOP</name>
<organism evidence="1 2">
    <name type="scientific">Pieris macdunnoughi</name>
    <dbReference type="NCBI Taxonomy" id="345717"/>
    <lineage>
        <taxon>Eukaryota</taxon>
        <taxon>Metazoa</taxon>
        <taxon>Ecdysozoa</taxon>
        <taxon>Arthropoda</taxon>
        <taxon>Hexapoda</taxon>
        <taxon>Insecta</taxon>
        <taxon>Pterygota</taxon>
        <taxon>Neoptera</taxon>
        <taxon>Endopterygota</taxon>
        <taxon>Lepidoptera</taxon>
        <taxon>Glossata</taxon>
        <taxon>Ditrysia</taxon>
        <taxon>Papilionoidea</taxon>
        <taxon>Pieridae</taxon>
        <taxon>Pierinae</taxon>
        <taxon>Pieris</taxon>
    </lineage>
</organism>
<sequence>MCQTGSHLFEYFIEEKDEANTKKLDPLARNIEKYSPDIVAISHPDIGILGAPTLWLYRTMTLGYSQPVIVALSYPEIGILAAPTLWLYRTPTLGYSEPRR</sequence>
<reference evidence="1" key="1">
    <citation type="submission" date="2021-02" db="EMBL/GenBank/DDBJ databases">
        <authorList>
            <person name="Steward A R."/>
        </authorList>
    </citation>
    <scope>NUCLEOTIDE SEQUENCE</scope>
</reference>
<comment type="caution">
    <text evidence="1">The sequence shown here is derived from an EMBL/GenBank/DDBJ whole genome shotgun (WGS) entry which is preliminary data.</text>
</comment>
<dbReference type="AlphaFoldDB" id="A0A821SJA1"/>
<dbReference type="Proteomes" id="UP000663880">
    <property type="component" value="Unassembled WGS sequence"/>
</dbReference>
<accession>A0A821SJA1</accession>
<gene>
    <name evidence="1" type="ORF">PMACD_LOCUS7596</name>
</gene>
<proteinExistence type="predicted"/>
<keyword evidence="2" id="KW-1185">Reference proteome</keyword>
<evidence type="ECO:0000313" key="2">
    <source>
        <dbReference type="Proteomes" id="UP000663880"/>
    </source>
</evidence>
<dbReference type="EMBL" id="CAJOBZ010000018">
    <property type="protein sequence ID" value="CAF4857344.1"/>
    <property type="molecule type" value="Genomic_DNA"/>
</dbReference>
<dbReference type="OrthoDB" id="10605645at2759"/>
<evidence type="ECO:0000313" key="1">
    <source>
        <dbReference type="EMBL" id="CAF4857344.1"/>
    </source>
</evidence>